<dbReference type="EMBL" id="OX459948">
    <property type="protein sequence ID" value="CAI9155515.1"/>
    <property type="molecule type" value="Genomic_DNA"/>
</dbReference>
<protein>
    <submittedName>
        <fullName evidence="1">Uncharacterized protein</fullName>
    </submittedName>
</protein>
<gene>
    <name evidence="1" type="ORF">MRATA1EN1_LOCUS4477</name>
</gene>
<accession>A0ABN8Y1N6</accession>
<sequence>MKGSQAFHRIFLASPAPASLLFQPDLQRTHCSLDYFMFCCLNVPAHPHHILSKFDSFLKVCILYVSGFQGVFHSQRSPLESCGGPRGQTSFCNTKTLVLFHVFTLLTFNTVVERQRNQRSNCQHLLDHRKSKRVSEKHLLLLY</sequence>
<organism evidence="1 2">
    <name type="scientific">Rangifer tarandus platyrhynchus</name>
    <name type="common">Svalbard reindeer</name>
    <dbReference type="NCBI Taxonomy" id="3082113"/>
    <lineage>
        <taxon>Eukaryota</taxon>
        <taxon>Metazoa</taxon>
        <taxon>Chordata</taxon>
        <taxon>Craniata</taxon>
        <taxon>Vertebrata</taxon>
        <taxon>Euteleostomi</taxon>
        <taxon>Mammalia</taxon>
        <taxon>Eutheria</taxon>
        <taxon>Laurasiatheria</taxon>
        <taxon>Artiodactyla</taxon>
        <taxon>Ruminantia</taxon>
        <taxon>Pecora</taxon>
        <taxon>Cervidae</taxon>
        <taxon>Odocoileinae</taxon>
        <taxon>Rangifer</taxon>
    </lineage>
</organism>
<reference evidence="1" key="1">
    <citation type="submission" date="2023-04" db="EMBL/GenBank/DDBJ databases">
        <authorList>
            <consortium name="ELIXIR-Norway"/>
        </authorList>
    </citation>
    <scope>NUCLEOTIDE SEQUENCE [LARGE SCALE GENOMIC DNA]</scope>
</reference>
<evidence type="ECO:0000313" key="2">
    <source>
        <dbReference type="Proteomes" id="UP001176941"/>
    </source>
</evidence>
<keyword evidence="2" id="KW-1185">Reference proteome</keyword>
<evidence type="ECO:0000313" key="1">
    <source>
        <dbReference type="EMBL" id="CAI9155515.1"/>
    </source>
</evidence>
<proteinExistence type="predicted"/>
<name>A0ABN8Y1N6_RANTA</name>
<dbReference type="Proteomes" id="UP001176941">
    <property type="component" value="Chromosome 12"/>
</dbReference>